<comment type="cofactor">
    <cofactor evidence="11">
        <name>thiamine diphosphate</name>
        <dbReference type="ChEBI" id="CHEBI:58937"/>
    </cofactor>
    <text evidence="11">Binds 1 thiamine pyrophosphate per subunit.</text>
</comment>
<dbReference type="UniPathway" id="UPA00049">
    <property type="reaction ID" value="UER00059"/>
</dbReference>
<dbReference type="AlphaFoldDB" id="A0A069PMQ4"/>
<dbReference type="GO" id="GO:0030976">
    <property type="term" value="F:thiamine pyrophosphate binding"/>
    <property type="evidence" value="ECO:0007669"/>
    <property type="project" value="UniProtKB-UniRule"/>
</dbReference>
<dbReference type="Proteomes" id="UP000027466">
    <property type="component" value="Unassembled WGS sequence"/>
</dbReference>
<dbReference type="InterPro" id="IPR039368">
    <property type="entry name" value="AHAS_TPP"/>
</dbReference>
<evidence type="ECO:0000256" key="4">
    <source>
        <dbReference type="ARBA" id="ARBA00013145"/>
    </source>
</evidence>
<dbReference type="GO" id="GO:0005948">
    <property type="term" value="C:acetolactate synthase complex"/>
    <property type="evidence" value="ECO:0007669"/>
    <property type="project" value="TreeGrafter"/>
</dbReference>
<evidence type="ECO:0000256" key="1">
    <source>
        <dbReference type="ARBA" id="ARBA00004974"/>
    </source>
</evidence>
<dbReference type="PANTHER" id="PTHR18968">
    <property type="entry name" value="THIAMINE PYROPHOSPHATE ENZYMES"/>
    <property type="match status" value="1"/>
</dbReference>
<name>A0A069PMQ4_9BURK</name>
<dbReference type="GO" id="GO:0050660">
    <property type="term" value="F:flavin adenine dinucleotide binding"/>
    <property type="evidence" value="ECO:0007669"/>
    <property type="project" value="InterPro"/>
</dbReference>
<dbReference type="SUPFAM" id="SSF52518">
    <property type="entry name" value="Thiamin diphosphate-binding fold (THDP-binding)"/>
    <property type="match status" value="2"/>
</dbReference>
<dbReference type="Pfam" id="PF02775">
    <property type="entry name" value="TPP_enzyme_C"/>
    <property type="match status" value="1"/>
</dbReference>
<dbReference type="FunFam" id="3.40.50.1220:FF:000008">
    <property type="entry name" value="Acetolactate synthase"/>
    <property type="match status" value="1"/>
</dbReference>
<dbReference type="Gene3D" id="3.40.50.970">
    <property type="match status" value="2"/>
</dbReference>
<dbReference type="STRING" id="60547.GCA_000751215_04993"/>
<comment type="pathway">
    <text evidence="1 11">Amino-acid biosynthesis; L-isoleucine biosynthesis; L-isoleucine from 2-oxobutanoate: step 1/4.</text>
</comment>
<dbReference type="EMBL" id="JFHC01000024">
    <property type="protein sequence ID" value="KDR41707.1"/>
    <property type="molecule type" value="Genomic_DNA"/>
</dbReference>
<dbReference type="GO" id="GO:0009097">
    <property type="term" value="P:isoleucine biosynthetic process"/>
    <property type="evidence" value="ECO:0007669"/>
    <property type="project" value="UniProtKB-UniPathway"/>
</dbReference>
<keyword evidence="9 11" id="KW-0786">Thiamine pyrophosphate</keyword>
<dbReference type="GO" id="GO:0003984">
    <property type="term" value="F:acetolactate synthase activity"/>
    <property type="evidence" value="ECO:0007669"/>
    <property type="project" value="UniProtKB-EC"/>
</dbReference>
<evidence type="ECO:0000256" key="3">
    <source>
        <dbReference type="ARBA" id="ARBA00007812"/>
    </source>
</evidence>
<keyword evidence="6 11" id="KW-0808">Transferase</keyword>
<dbReference type="UniPathway" id="UPA00047">
    <property type="reaction ID" value="UER00055"/>
</dbReference>
<evidence type="ECO:0000256" key="11">
    <source>
        <dbReference type="RuleBase" id="RU003591"/>
    </source>
</evidence>
<dbReference type="EC" id="2.2.1.6" evidence="4 11"/>
<accession>A0A069PMQ4</accession>
<evidence type="ECO:0000256" key="2">
    <source>
        <dbReference type="ARBA" id="ARBA00005025"/>
    </source>
</evidence>
<comment type="caution">
    <text evidence="16">The sequence shown here is derived from an EMBL/GenBank/DDBJ whole genome shotgun (WGS) entry which is preliminary data.</text>
</comment>
<evidence type="ECO:0000256" key="9">
    <source>
        <dbReference type="ARBA" id="ARBA00023052"/>
    </source>
</evidence>
<keyword evidence="8 11" id="KW-0460">Magnesium</keyword>
<evidence type="ECO:0000256" key="6">
    <source>
        <dbReference type="ARBA" id="ARBA00022679"/>
    </source>
</evidence>
<organism evidence="16 17">
    <name type="scientific">Caballeronia glathei</name>
    <dbReference type="NCBI Taxonomy" id="60547"/>
    <lineage>
        <taxon>Bacteria</taxon>
        <taxon>Pseudomonadati</taxon>
        <taxon>Pseudomonadota</taxon>
        <taxon>Betaproteobacteria</taxon>
        <taxon>Burkholderiales</taxon>
        <taxon>Burkholderiaceae</taxon>
        <taxon>Caballeronia</taxon>
    </lineage>
</organism>
<comment type="catalytic activity">
    <reaction evidence="11">
        <text>2 pyruvate + H(+) = (2S)-2-acetolactate + CO2</text>
        <dbReference type="Rhea" id="RHEA:25249"/>
        <dbReference type="ChEBI" id="CHEBI:15361"/>
        <dbReference type="ChEBI" id="CHEBI:15378"/>
        <dbReference type="ChEBI" id="CHEBI:16526"/>
        <dbReference type="ChEBI" id="CHEBI:58476"/>
        <dbReference type="EC" id="2.2.1.6"/>
    </reaction>
</comment>
<evidence type="ECO:0000256" key="12">
    <source>
        <dbReference type="SAM" id="MobiDB-lite"/>
    </source>
</evidence>
<feature type="domain" description="Thiamine pyrophosphate enzyme TPP-binding" evidence="14">
    <location>
        <begin position="422"/>
        <end position="572"/>
    </location>
</feature>
<feature type="domain" description="Thiamine pyrophosphate enzyme N-terminal TPP-binding" evidence="15">
    <location>
        <begin position="22"/>
        <end position="142"/>
    </location>
</feature>
<protein>
    <recommendedName>
        <fullName evidence="4 11">Acetolactate synthase</fullName>
        <ecNumber evidence="4 11">2.2.1.6</ecNumber>
    </recommendedName>
</protein>
<keyword evidence="17" id="KW-1185">Reference proteome</keyword>
<reference evidence="16 17" key="1">
    <citation type="submission" date="2014-03" db="EMBL/GenBank/DDBJ databases">
        <title>Draft Genome Sequences of Four Burkholderia Strains.</title>
        <authorList>
            <person name="Liu X.Y."/>
            <person name="Li C.X."/>
            <person name="Xu J.H."/>
        </authorList>
    </citation>
    <scope>NUCLEOTIDE SEQUENCE [LARGE SCALE GENOMIC DNA]</scope>
    <source>
        <strain evidence="16 17">DSM 50014</strain>
    </source>
</reference>
<dbReference type="Pfam" id="PF00205">
    <property type="entry name" value="TPP_enzyme_M"/>
    <property type="match status" value="1"/>
</dbReference>
<evidence type="ECO:0000256" key="10">
    <source>
        <dbReference type="ARBA" id="ARBA00023304"/>
    </source>
</evidence>
<dbReference type="InterPro" id="IPR012000">
    <property type="entry name" value="Thiamin_PyroP_enz_cen_dom"/>
</dbReference>
<dbReference type="SUPFAM" id="SSF52467">
    <property type="entry name" value="DHS-like NAD/FAD-binding domain"/>
    <property type="match status" value="1"/>
</dbReference>
<dbReference type="FunFam" id="3.40.50.970:FF:000007">
    <property type="entry name" value="Acetolactate synthase"/>
    <property type="match status" value="1"/>
</dbReference>
<evidence type="ECO:0000256" key="8">
    <source>
        <dbReference type="ARBA" id="ARBA00022842"/>
    </source>
</evidence>
<dbReference type="CDD" id="cd07035">
    <property type="entry name" value="TPP_PYR_POX_like"/>
    <property type="match status" value="1"/>
</dbReference>
<evidence type="ECO:0000256" key="5">
    <source>
        <dbReference type="ARBA" id="ARBA00022605"/>
    </source>
</evidence>
<evidence type="ECO:0000313" key="17">
    <source>
        <dbReference type="Proteomes" id="UP000027466"/>
    </source>
</evidence>
<dbReference type="Gene3D" id="3.40.50.1220">
    <property type="entry name" value="TPP-binding domain"/>
    <property type="match status" value="1"/>
</dbReference>
<dbReference type="Pfam" id="PF02776">
    <property type="entry name" value="TPP_enzyme_N"/>
    <property type="match status" value="1"/>
</dbReference>
<keyword evidence="5 11" id="KW-0028">Amino-acid biosynthesis</keyword>
<dbReference type="InterPro" id="IPR000399">
    <property type="entry name" value="TPP-bd_CS"/>
</dbReference>
<evidence type="ECO:0000256" key="7">
    <source>
        <dbReference type="ARBA" id="ARBA00022723"/>
    </source>
</evidence>
<dbReference type="GO" id="GO:0000287">
    <property type="term" value="F:magnesium ion binding"/>
    <property type="evidence" value="ECO:0007669"/>
    <property type="project" value="UniProtKB-UniRule"/>
</dbReference>
<feature type="domain" description="Thiamine pyrophosphate enzyme central" evidence="13">
    <location>
        <begin position="231"/>
        <end position="363"/>
    </location>
</feature>
<evidence type="ECO:0000259" key="14">
    <source>
        <dbReference type="Pfam" id="PF02775"/>
    </source>
</evidence>
<dbReference type="NCBIfam" id="TIGR00118">
    <property type="entry name" value="acolac_lg"/>
    <property type="match status" value="1"/>
</dbReference>
<dbReference type="InterPro" id="IPR011766">
    <property type="entry name" value="TPP_enzyme_TPP-bd"/>
</dbReference>
<evidence type="ECO:0000313" key="16">
    <source>
        <dbReference type="EMBL" id="KDR41707.1"/>
    </source>
</evidence>
<proteinExistence type="inferred from homology"/>
<comment type="pathway">
    <text evidence="2 11">Amino-acid biosynthesis; L-valine biosynthesis; L-valine from pyruvate: step 1/4.</text>
</comment>
<evidence type="ECO:0000259" key="13">
    <source>
        <dbReference type="Pfam" id="PF00205"/>
    </source>
</evidence>
<keyword evidence="7 11" id="KW-0479">Metal-binding</keyword>
<feature type="region of interest" description="Disordered" evidence="12">
    <location>
        <begin position="602"/>
        <end position="621"/>
    </location>
</feature>
<dbReference type="InterPro" id="IPR029035">
    <property type="entry name" value="DHS-like_NAD/FAD-binding_dom"/>
</dbReference>
<evidence type="ECO:0000259" key="15">
    <source>
        <dbReference type="Pfam" id="PF02776"/>
    </source>
</evidence>
<comment type="similarity">
    <text evidence="3 11">Belongs to the TPP enzyme family.</text>
</comment>
<dbReference type="PANTHER" id="PTHR18968:SF13">
    <property type="entry name" value="ACETOLACTATE SYNTHASE CATALYTIC SUBUNIT, MITOCHONDRIAL"/>
    <property type="match status" value="1"/>
</dbReference>
<dbReference type="GO" id="GO:0009099">
    <property type="term" value="P:L-valine biosynthetic process"/>
    <property type="evidence" value="ECO:0007669"/>
    <property type="project" value="UniProtKB-UniPathway"/>
</dbReference>
<sequence>MTQNPNTALDAFLKPPATGESMSGADIILRVLSEQGVDTLFGYSGGAILPTYDAVFRFNEMHEDHPERQIKLVVPANEQAAGFMAAGYARASGKVGVFMVTSGPGATNAVTPIADCNGDSVPVVLICGQVPRAAIGSDAFQEAPVFNIMSACAKQVFLVTDPAKLEQTLRTAFEIARTGRPGPVVVDVPKDIQNWTGTYHGQGTLAFRGYSDRLRMVARGARLEEGKRAEFFDLLAQSRRPLIYAGGGIITAGATAQLRQFSERYGIPVVTTLMGLGAMSAKHELWLGMLGMHGMACANYAVEDCDFLIAVGARFDDRVAGGRPDAFAPGARYVAHIDIDEAEINKVKRAHWTHVGDAKDTLLSLMKHDPAGQRPLDWLDRIGELKRIYGMNYDRSNPAIQPQFVVEKLSEITGGRAIICTGVGQHQMWAAQFFDFVEPRSFLTSGSMGTMGFGLPAAIGAQLARPDALVIDIDGDGSIRMNVGELETASTYGVPVKVLLLNNLGDGMIRQWQRLFYEGRLCVSDKSLHRKNFVMAAQADGFEFACRVEAMSELEDKLKAFVAFDGPAFLEVMVDQNADVFPMVGPGQSYSTMITGPFIPSRSGQTPEGTGMEHRAAPDMF</sequence>
<dbReference type="InterPro" id="IPR012846">
    <property type="entry name" value="Acetolactate_synth_lsu"/>
</dbReference>
<dbReference type="InterPro" id="IPR012001">
    <property type="entry name" value="Thiamin_PyroP_enz_TPP-bd_dom"/>
</dbReference>
<dbReference type="InterPro" id="IPR029061">
    <property type="entry name" value="THDP-binding"/>
</dbReference>
<dbReference type="CDD" id="cd02015">
    <property type="entry name" value="TPP_AHAS"/>
    <property type="match status" value="1"/>
</dbReference>
<gene>
    <name evidence="16" type="ORF">BG61_15635</name>
</gene>
<comment type="cofactor">
    <cofactor evidence="11">
        <name>Mg(2+)</name>
        <dbReference type="ChEBI" id="CHEBI:18420"/>
    </cofactor>
    <text evidence="11">Binds 1 Mg(2+) ion per subunit.</text>
</comment>
<dbReference type="RefSeq" id="WP_035936771.1">
    <property type="nucleotide sequence ID" value="NZ_CADFFX010000005.1"/>
</dbReference>
<dbReference type="PROSITE" id="PS00187">
    <property type="entry name" value="TPP_ENZYMES"/>
    <property type="match status" value="1"/>
</dbReference>
<feature type="compositionally biased region" description="Basic and acidic residues" evidence="12">
    <location>
        <begin position="611"/>
        <end position="621"/>
    </location>
</feature>
<dbReference type="InterPro" id="IPR045229">
    <property type="entry name" value="TPP_enz"/>
</dbReference>
<keyword evidence="10 11" id="KW-0100">Branched-chain amino acid biosynthesis</keyword>